<evidence type="ECO:0000256" key="1">
    <source>
        <dbReference type="PROSITE-ProRule" id="PRU00339"/>
    </source>
</evidence>
<keyword evidence="5" id="KW-1185">Reference proteome</keyword>
<dbReference type="EMBL" id="AQGS01000467">
    <property type="protein sequence ID" value="EPS39476.1"/>
    <property type="molecule type" value="Genomic_DNA"/>
</dbReference>
<dbReference type="SUPFAM" id="SSF48452">
    <property type="entry name" value="TPR-like"/>
    <property type="match status" value="3"/>
</dbReference>
<dbReference type="OMA" id="WISAMDE"/>
<dbReference type="InterPro" id="IPR053137">
    <property type="entry name" value="NLR-like"/>
</dbReference>
<dbReference type="Gene3D" id="3.40.50.300">
    <property type="entry name" value="P-loop containing nucleotide triphosphate hydrolases"/>
    <property type="match status" value="1"/>
</dbReference>
<dbReference type="InterPro" id="IPR000845">
    <property type="entry name" value="Nucleoside_phosphorylase_d"/>
</dbReference>
<dbReference type="HOGENOM" id="CLU_000288_125_3_1"/>
<proteinExistence type="predicted"/>
<dbReference type="Gene3D" id="1.25.40.10">
    <property type="entry name" value="Tetratricopeptide repeat domain"/>
    <property type="match status" value="3"/>
</dbReference>
<dbReference type="PROSITE" id="PS50005">
    <property type="entry name" value="TPR"/>
    <property type="match status" value="1"/>
</dbReference>
<keyword evidence="2" id="KW-1133">Transmembrane helix</keyword>
<evidence type="ECO:0000256" key="2">
    <source>
        <dbReference type="SAM" id="Phobius"/>
    </source>
</evidence>
<feature type="repeat" description="TPR" evidence="1">
    <location>
        <begin position="979"/>
        <end position="1012"/>
    </location>
</feature>
<dbReference type="GO" id="GO:0009116">
    <property type="term" value="P:nucleoside metabolic process"/>
    <property type="evidence" value="ECO:0007669"/>
    <property type="project" value="InterPro"/>
</dbReference>
<keyword evidence="2" id="KW-0812">Transmembrane</keyword>
<dbReference type="OrthoDB" id="1658288at2759"/>
<dbReference type="InterPro" id="IPR019734">
    <property type="entry name" value="TPR_rpt"/>
</dbReference>
<dbReference type="GO" id="GO:0043531">
    <property type="term" value="F:ADP binding"/>
    <property type="evidence" value="ECO:0007669"/>
    <property type="project" value="InterPro"/>
</dbReference>
<protein>
    <recommendedName>
        <fullName evidence="3">Nucleoside phosphorylase domain-containing protein</fullName>
    </recommendedName>
</protein>
<dbReference type="PANTHER" id="PTHR46082">
    <property type="entry name" value="ATP/GTP-BINDING PROTEIN-RELATED"/>
    <property type="match status" value="1"/>
</dbReference>
<dbReference type="eggNOG" id="KOG1840">
    <property type="taxonomic scope" value="Eukaryota"/>
</dbReference>
<dbReference type="Pfam" id="PF13374">
    <property type="entry name" value="TPR_10"/>
    <property type="match status" value="1"/>
</dbReference>
<keyword evidence="2" id="KW-0472">Membrane</keyword>
<comment type="caution">
    <text evidence="4">The sequence shown here is derived from an EMBL/GenBank/DDBJ whole genome shotgun (WGS) entry which is preliminary data.</text>
</comment>
<dbReference type="GO" id="GO:0003824">
    <property type="term" value="F:catalytic activity"/>
    <property type="evidence" value="ECO:0007669"/>
    <property type="project" value="InterPro"/>
</dbReference>
<name>S8AEC8_DACHA</name>
<organism evidence="4 5">
    <name type="scientific">Dactylellina haptotyla (strain CBS 200.50)</name>
    <name type="common">Nematode-trapping fungus</name>
    <name type="synonym">Monacrosporium haptotylum</name>
    <dbReference type="NCBI Taxonomy" id="1284197"/>
    <lineage>
        <taxon>Eukaryota</taxon>
        <taxon>Fungi</taxon>
        <taxon>Dikarya</taxon>
        <taxon>Ascomycota</taxon>
        <taxon>Pezizomycotina</taxon>
        <taxon>Orbiliomycetes</taxon>
        <taxon>Orbiliales</taxon>
        <taxon>Orbiliaceae</taxon>
        <taxon>Dactylellina</taxon>
    </lineage>
</organism>
<feature type="domain" description="Nucleoside phosphorylase" evidence="3">
    <location>
        <begin position="42"/>
        <end position="327"/>
    </location>
</feature>
<dbReference type="InterPro" id="IPR011990">
    <property type="entry name" value="TPR-like_helical_dom_sf"/>
</dbReference>
<evidence type="ECO:0000313" key="4">
    <source>
        <dbReference type="EMBL" id="EPS39476.1"/>
    </source>
</evidence>
<dbReference type="Pfam" id="PF01048">
    <property type="entry name" value="PNP_UDP_1"/>
    <property type="match status" value="1"/>
</dbReference>
<dbReference type="Proteomes" id="UP000015100">
    <property type="component" value="Unassembled WGS sequence"/>
</dbReference>
<dbReference type="Pfam" id="PF13424">
    <property type="entry name" value="TPR_12"/>
    <property type="match status" value="3"/>
</dbReference>
<reference evidence="4 5" key="1">
    <citation type="journal article" date="2013" name="PLoS Genet.">
        <title>Genomic mechanisms accounting for the adaptation to parasitism in nematode-trapping fungi.</title>
        <authorList>
            <person name="Meerupati T."/>
            <person name="Andersson K.M."/>
            <person name="Friman E."/>
            <person name="Kumar D."/>
            <person name="Tunlid A."/>
            <person name="Ahren D."/>
        </authorList>
    </citation>
    <scope>NUCLEOTIDE SEQUENCE [LARGE SCALE GENOMIC DNA]</scope>
    <source>
        <strain evidence="4 5">CBS 200.50</strain>
    </source>
</reference>
<gene>
    <name evidence="4" type="ORF">H072_6745</name>
</gene>
<dbReference type="STRING" id="1284197.S8AEC8"/>
<feature type="transmembrane region" description="Helical" evidence="2">
    <location>
        <begin position="6"/>
        <end position="28"/>
    </location>
</feature>
<keyword evidence="1" id="KW-0802">TPR repeat</keyword>
<evidence type="ECO:0000313" key="5">
    <source>
        <dbReference type="Proteomes" id="UP000015100"/>
    </source>
</evidence>
<reference evidence="5" key="2">
    <citation type="submission" date="2013-04" db="EMBL/GenBank/DDBJ databases">
        <title>Genomic mechanisms accounting for the adaptation to parasitism in nematode-trapping fungi.</title>
        <authorList>
            <person name="Ahren D.G."/>
        </authorList>
    </citation>
    <scope>NUCLEOTIDE SEQUENCE [LARGE SCALE GENOMIC DNA]</scope>
    <source>
        <strain evidence="5">CBS 200.50</strain>
    </source>
</reference>
<sequence>MLILVPRFFGLTAVTVFIGSLGIIYPVLASSTARRNAADYSIGWVCALPIELAAALAILDERHPGIQTSRTDDNIYHAGKIGEHNVIIASGGPGTTSASYVAYQMSVSFPHLRFGIMVGIGGGIPSLHNDIRLGDVAVSSPTGSSGGVFQHDYGDAVEGGRIIPKGQLNRPPTVLINAIISLQAIHPKLLGSRMLNTIRGVQERDDRFCRPDASADRLFNAEYKHVEPAKAGPKICSECGKCLRCDSCDHQREIQRGQRVYEYPYIHYGVIASGNQVIKDGIMRDRIASIHNAICFEMEAAGLMNNFPCSVIRGISDYADSHKNKDWQGYAALAAAAYAKEVLLEIPPGLLEQRINSLKLKDTQEYIFNIPLHLPIPAFDDIIGRQTILSLIDDTLLKPKTNNIRLLALVGPGGIGKTRIAIEYAITRQDNYSAIFWISAMDEGSIRNSLVEIVEQIVAEMAAAATYQNSNPDYLLIGKMLRIHGAIDEEGNVSHDSKFSEKIRIALFRWLRLPGNDKWLLIYDNLDDIESFSPKHFLPASGTGSIIITSCRPEFARYDKQIIIEGLSKQEAIDLLSRSVGIETSTKDTQTALNKIVGLLGYMPLAINLAGAFISQTMINLDEYIVYYSNNFTNALSVKPRFGWDYQHDAIATAWEISFSAIESQDKAAASLLLSCSYLNPEDVPHSLWYNAKRGKDQEIEIRMQISKLASYFLVRVVDSKFFSIHPVIHFWARERLKIQERLPVVVQTLEILGGAVKRENVQRENHNWNSTDERKIFAHTESLRKHLEDLAYESILQKESGCVTDLRSLLDTEHDLGEFADSRGSYDAANYWYTVAFTHKTKFLGEEDLSTAMTLHRIGGLFFTLGLYERALRSYYTVLSTYQQKLGPDSPWTLNVTQHIAAVYGSQGRYIEALHHYNLVLVKFEIIFGPNAIPTIKVVNNMAIVLDGVGRYDEAINHYHRALRGYEKLLGYDNPLTLDVSHNLGVTLYKVRKLDEALKYFDRALTGYEEAFGEGNKYTLDSLIGIAAVLQGKGNYDLALQYYQRVLTGYVRIFDREHPDIYSIHGNVAAAFDDLGRYEEAIEHYEIAVRGCKRYLGDCNPSTLDVIHGMAGTLYKRGEYKLALKLYIEAYNGRKKVLGSSHHATIDSDYGIQLVYFRLRSSHLVPLWTSWKSHWNGKYSGAHFFPLPSVTENAAYLRDYLHRERKWG</sequence>
<evidence type="ECO:0000259" key="3">
    <source>
        <dbReference type="Pfam" id="PF01048"/>
    </source>
</evidence>
<dbReference type="InterPro" id="IPR027417">
    <property type="entry name" value="P-loop_NTPase"/>
</dbReference>
<dbReference type="SMART" id="SM00028">
    <property type="entry name" value="TPR"/>
    <property type="match status" value="6"/>
</dbReference>
<dbReference type="SUPFAM" id="SSF52540">
    <property type="entry name" value="P-loop containing nucleoside triphosphate hydrolases"/>
    <property type="match status" value="1"/>
</dbReference>
<dbReference type="AlphaFoldDB" id="S8AEC8"/>
<dbReference type="SUPFAM" id="SSF53167">
    <property type="entry name" value="Purine and uridine phosphorylases"/>
    <property type="match status" value="1"/>
</dbReference>
<dbReference type="Gene3D" id="3.40.50.1580">
    <property type="entry name" value="Nucleoside phosphorylase domain"/>
    <property type="match status" value="1"/>
</dbReference>
<dbReference type="PANTHER" id="PTHR46082:SF11">
    <property type="entry name" value="AAA+ ATPASE DOMAIN-CONTAINING PROTEIN-RELATED"/>
    <property type="match status" value="1"/>
</dbReference>
<dbReference type="InterPro" id="IPR035994">
    <property type="entry name" value="Nucleoside_phosphorylase_sf"/>
</dbReference>
<accession>S8AEC8</accession>